<dbReference type="CDD" id="cd01949">
    <property type="entry name" value="GGDEF"/>
    <property type="match status" value="1"/>
</dbReference>
<dbReference type="RefSeq" id="WP_165904749.1">
    <property type="nucleotide sequence ID" value="NZ_BHVV01000001.1"/>
</dbReference>
<dbReference type="CDD" id="cd00156">
    <property type="entry name" value="REC"/>
    <property type="match status" value="1"/>
</dbReference>
<dbReference type="InterPro" id="IPR001789">
    <property type="entry name" value="Sig_transdc_resp-reg_receiver"/>
</dbReference>
<dbReference type="PANTHER" id="PTHR44757:SF2">
    <property type="entry name" value="BIOFILM ARCHITECTURE MAINTENANCE PROTEIN MBAA"/>
    <property type="match status" value="1"/>
</dbReference>
<dbReference type="Proteomes" id="UP000268908">
    <property type="component" value="Unassembled WGS sequence"/>
</dbReference>
<dbReference type="Pfam" id="PF00072">
    <property type="entry name" value="Response_reg"/>
    <property type="match status" value="2"/>
</dbReference>
<dbReference type="Gene3D" id="3.40.50.2300">
    <property type="match status" value="2"/>
</dbReference>
<dbReference type="Gene3D" id="3.30.450.20">
    <property type="entry name" value="PAS domain"/>
    <property type="match status" value="1"/>
</dbReference>
<dbReference type="InterPro" id="IPR011006">
    <property type="entry name" value="CheY-like_superfamily"/>
</dbReference>
<dbReference type="PROSITE" id="PS50883">
    <property type="entry name" value="EAL"/>
    <property type="match status" value="1"/>
</dbReference>
<evidence type="ECO:0000313" key="6">
    <source>
        <dbReference type="Proteomes" id="UP000268908"/>
    </source>
</evidence>
<dbReference type="Gene3D" id="3.20.20.450">
    <property type="entry name" value="EAL domain"/>
    <property type="match status" value="1"/>
</dbReference>
<dbReference type="Pfam" id="PF00990">
    <property type="entry name" value="GGDEF"/>
    <property type="match status" value="1"/>
</dbReference>
<accession>A0A497XLE5</accession>
<protein>
    <submittedName>
        <fullName evidence="5">Diguanylate cyclase (GGDEF)-like protein</fullName>
    </submittedName>
</protein>
<dbReference type="SUPFAM" id="SSF55073">
    <property type="entry name" value="Nucleotide cyclase"/>
    <property type="match status" value="1"/>
</dbReference>
<dbReference type="InterPro" id="IPR043128">
    <property type="entry name" value="Rev_trsase/Diguanyl_cyclase"/>
</dbReference>
<feature type="domain" description="EAL" evidence="3">
    <location>
        <begin position="431"/>
        <end position="685"/>
    </location>
</feature>
<dbReference type="SUPFAM" id="SSF141868">
    <property type="entry name" value="EAL domain-like"/>
    <property type="match status" value="1"/>
</dbReference>
<dbReference type="GO" id="GO:0000160">
    <property type="term" value="P:phosphorelay signal transduction system"/>
    <property type="evidence" value="ECO:0007669"/>
    <property type="project" value="InterPro"/>
</dbReference>
<dbReference type="NCBIfam" id="TIGR00254">
    <property type="entry name" value="GGDEF"/>
    <property type="match status" value="1"/>
</dbReference>
<dbReference type="Gene3D" id="3.30.70.270">
    <property type="match status" value="1"/>
</dbReference>
<dbReference type="InterPro" id="IPR029787">
    <property type="entry name" value="Nucleotide_cyclase"/>
</dbReference>
<dbReference type="InterPro" id="IPR000160">
    <property type="entry name" value="GGDEF_dom"/>
</dbReference>
<dbReference type="InterPro" id="IPR001633">
    <property type="entry name" value="EAL_dom"/>
</dbReference>
<name>A0A497XLE5_9PROT</name>
<evidence type="ECO:0000259" key="2">
    <source>
        <dbReference type="PROSITE" id="PS50110"/>
    </source>
</evidence>
<feature type="domain" description="Response regulatory" evidence="2">
    <location>
        <begin position="7"/>
        <end position="123"/>
    </location>
</feature>
<evidence type="ECO:0000313" key="5">
    <source>
        <dbReference type="EMBL" id="RLJ68135.1"/>
    </source>
</evidence>
<evidence type="ECO:0000259" key="3">
    <source>
        <dbReference type="PROSITE" id="PS50883"/>
    </source>
</evidence>
<feature type="modified residue" description="4-aspartylphosphate" evidence="1">
    <location>
        <position position="56"/>
    </location>
</feature>
<keyword evidence="1" id="KW-0597">Phosphoprotein</keyword>
<dbReference type="PANTHER" id="PTHR44757">
    <property type="entry name" value="DIGUANYLATE CYCLASE DGCP"/>
    <property type="match status" value="1"/>
</dbReference>
<dbReference type="SMART" id="SM00267">
    <property type="entry name" value="GGDEF"/>
    <property type="match status" value="1"/>
</dbReference>
<organism evidence="5 6">
    <name type="scientific">Sulfurisoma sediminicola</name>
    <dbReference type="NCBI Taxonomy" id="1381557"/>
    <lineage>
        <taxon>Bacteria</taxon>
        <taxon>Pseudomonadati</taxon>
        <taxon>Pseudomonadota</taxon>
        <taxon>Betaproteobacteria</taxon>
        <taxon>Nitrosomonadales</taxon>
        <taxon>Sterolibacteriaceae</taxon>
        <taxon>Sulfurisoma</taxon>
    </lineage>
</organism>
<dbReference type="PROSITE" id="PS50887">
    <property type="entry name" value="GGDEF"/>
    <property type="match status" value="1"/>
</dbReference>
<gene>
    <name evidence="5" type="ORF">DFR35_0689</name>
</gene>
<dbReference type="EMBL" id="RCCI01000004">
    <property type="protein sequence ID" value="RLJ68135.1"/>
    <property type="molecule type" value="Genomic_DNA"/>
</dbReference>
<comment type="caution">
    <text evidence="5">The sequence shown here is derived from an EMBL/GenBank/DDBJ whole genome shotgun (WGS) entry which is preliminary data.</text>
</comment>
<dbReference type="SMART" id="SM00052">
    <property type="entry name" value="EAL"/>
    <property type="match status" value="1"/>
</dbReference>
<sequence length="808" mass="88165">MNAPVPTALIVDDDELMRMMLAAALAGLGLEVHEAGDGETGLEAFNRLRPDLVLLDLLMPGIDGIETCRRLRRRPDARTVPIVMITGQDDRESIDLAFAAGATDFFAKPINWQMLPHRIRFILHAAQALRDLTQSEARQQQAQRLAGLGSFEYLIESRRFYPSANLPALLGLSGDDQARLRQLMPAFNEDDWKRMLVLATAAMEGGDLQTTEVWTLSRRCMRVQIQAVEENGTALLRGSVLDVTDLRSAQAQADWLTRHDPLTGMHNRPAFSAVLEREAAVAGATGRLVPVLLLSLDRMRRARDSLGQEAADRILVGITERLRAACATFQPVPELARITTDELCVLFRHAAKPEEIADAAEHLIEALQAPFDAGGQPFHLQPAGGLALFPQDGDSCQATVKAARAALLMEGAEGRALHFYDADRDRALTRRLRLEEDLRGALAAGQLAVHYQPLVRVRDCQPVGVEALLRWQHPEHGDISPVEFIPIAEEAGFIGDIGAWVLRTACTQAMAWLGEGIALEEVAVNVSGRQLADPDFTAMLSRILAETGLPPARLVLELTESVLVHDDEAAVAQLHGLKALGLRLALDDFGTGFSSMVSLTRLPLDVIKVDRSFVQAAPTDRAAAAVVEAILALAGRLGMDTVAEGVEDAEHFDILGRFGCTTAQGFMFQRPQSAADVVQHLRGTTARPPRVVIVDDSRVSRLMLRKMILAHQPTATVIEVDDALTAVDAVTRERPDLVTLDNNMPGRTGLEIAAELRQRCPELDMALLTANFQDAVVAEARRLGLRFLAKPITEALVGELLAGCRRPR</sequence>
<keyword evidence="6" id="KW-1185">Reference proteome</keyword>
<dbReference type="PROSITE" id="PS50110">
    <property type="entry name" value="RESPONSE_REGULATORY"/>
    <property type="match status" value="2"/>
</dbReference>
<feature type="domain" description="Response regulatory" evidence="2">
    <location>
        <begin position="690"/>
        <end position="805"/>
    </location>
</feature>
<dbReference type="SMART" id="SM00448">
    <property type="entry name" value="REC"/>
    <property type="match status" value="2"/>
</dbReference>
<dbReference type="CDD" id="cd01948">
    <property type="entry name" value="EAL"/>
    <property type="match status" value="1"/>
</dbReference>
<dbReference type="AlphaFoldDB" id="A0A497XLE5"/>
<dbReference type="Pfam" id="PF00563">
    <property type="entry name" value="EAL"/>
    <property type="match status" value="1"/>
</dbReference>
<feature type="domain" description="GGDEF" evidence="4">
    <location>
        <begin position="287"/>
        <end position="422"/>
    </location>
</feature>
<evidence type="ECO:0000256" key="1">
    <source>
        <dbReference type="PROSITE-ProRule" id="PRU00169"/>
    </source>
</evidence>
<evidence type="ECO:0000259" key="4">
    <source>
        <dbReference type="PROSITE" id="PS50887"/>
    </source>
</evidence>
<proteinExistence type="predicted"/>
<dbReference type="InterPro" id="IPR035919">
    <property type="entry name" value="EAL_sf"/>
</dbReference>
<dbReference type="SUPFAM" id="SSF52172">
    <property type="entry name" value="CheY-like"/>
    <property type="match status" value="2"/>
</dbReference>
<feature type="modified residue" description="4-aspartylphosphate" evidence="1">
    <location>
        <position position="741"/>
    </location>
</feature>
<reference evidence="5 6" key="1">
    <citation type="submission" date="2018-10" db="EMBL/GenBank/DDBJ databases">
        <title>Genomic Encyclopedia of Type Strains, Phase IV (KMG-IV): sequencing the most valuable type-strain genomes for metagenomic binning, comparative biology and taxonomic classification.</title>
        <authorList>
            <person name="Goeker M."/>
        </authorList>
    </citation>
    <scope>NUCLEOTIDE SEQUENCE [LARGE SCALE GENOMIC DNA]</scope>
    <source>
        <strain evidence="5 6">DSM 26916</strain>
    </source>
</reference>
<dbReference type="InterPro" id="IPR052155">
    <property type="entry name" value="Biofilm_reg_signaling"/>
</dbReference>